<dbReference type="SUPFAM" id="SSF48452">
    <property type="entry name" value="TPR-like"/>
    <property type="match status" value="2"/>
</dbReference>
<dbReference type="OrthoDB" id="818930at2"/>
<feature type="repeat" description="TPR" evidence="3">
    <location>
        <begin position="93"/>
        <end position="126"/>
    </location>
</feature>
<feature type="repeat" description="TPR" evidence="3">
    <location>
        <begin position="59"/>
        <end position="92"/>
    </location>
</feature>
<dbReference type="Pfam" id="PF13432">
    <property type="entry name" value="TPR_16"/>
    <property type="match status" value="1"/>
</dbReference>
<proteinExistence type="predicted"/>
<sequence>MKCLSVVSILLLFSFEAFSFQSGASKNLRDLGLEAFEKENWAAAQNYLDQWLQTHPTDQEGYWIRGQAFQNQGNLDRALSDFNSLLTLDPTYAEAIFERGRVRYQLEQYDEAMEDFENYLKTPPGETTRILYRIAPGDNGVSSVTTAQTGNQDQAYYHLGLCSIALEEYDFAILYLDEAITLNPSEPDFHAEKGRALARLGDNVPAIEAYELALQLDPDHLPAKQGLALVKTGGDEVLLEQLDQVIADSTANSQTFKQRGFYRMNHQDEQGAIEDFTQAIMMDSLDSESFFYRGKIFSRQKNWAKAEADYSAALELEPTNPEYFLARGQARYTSGKLEAALADFTLTVTHDPEHGSGFYHRGITYQRMGKISDACADLLAAKNLGMEAAETVWKKVCGSN</sequence>
<evidence type="ECO:0000256" key="4">
    <source>
        <dbReference type="SAM" id="SignalP"/>
    </source>
</evidence>
<dbReference type="Pfam" id="PF13371">
    <property type="entry name" value="TPR_9"/>
    <property type="match status" value="1"/>
</dbReference>
<evidence type="ECO:0000313" key="6">
    <source>
        <dbReference type="Proteomes" id="UP000283522"/>
    </source>
</evidence>
<dbReference type="Pfam" id="PF07719">
    <property type="entry name" value="TPR_2"/>
    <property type="match status" value="1"/>
</dbReference>
<evidence type="ECO:0000256" key="2">
    <source>
        <dbReference type="ARBA" id="ARBA00022803"/>
    </source>
</evidence>
<evidence type="ECO:0000256" key="1">
    <source>
        <dbReference type="ARBA" id="ARBA00022737"/>
    </source>
</evidence>
<dbReference type="InterPro" id="IPR011990">
    <property type="entry name" value="TPR-like_helical_dom_sf"/>
</dbReference>
<dbReference type="PROSITE" id="PS50005">
    <property type="entry name" value="TPR"/>
    <property type="match status" value="5"/>
</dbReference>
<evidence type="ECO:0000313" key="5">
    <source>
        <dbReference type="EMBL" id="RIW18453.1"/>
    </source>
</evidence>
<keyword evidence="1" id="KW-0677">Repeat</keyword>
<dbReference type="EMBL" id="QXML01000001">
    <property type="protein sequence ID" value="RIW18453.1"/>
    <property type="molecule type" value="Genomic_DNA"/>
</dbReference>
<gene>
    <name evidence="5" type="ORF">D0X99_01835</name>
</gene>
<dbReference type="RefSeq" id="WP_119475932.1">
    <property type="nucleotide sequence ID" value="NZ_QXML01000001.1"/>
</dbReference>
<dbReference type="PANTHER" id="PTHR44858">
    <property type="entry name" value="TETRATRICOPEPTIDE REPEAT PROTEIN 6"/>
    <property type="match status" value="1"/>
</dbReference>
<keyword evidence="4" id="KW-0732">Signal</keyword>
<dbReference type="Gene3D" id="1.25.40.10">
    <property type="entry name" value="Tetratricopeptide repeat domain"/>
    <property type="match status" value="4"/>
</dbReference>
<dbReference type="Proteomes" id="UP000283522">
    <property type="component" value="Unassembled WGS sequence"/>
</dbReference>
<dbReference type="PANTHER" id="PTHR44858:SF1">
    <property type="entry name" value="UDP-N-ACETYLGLUCOSAMINE--PEPTIDE N-ACETYLGLUCOSAMINYLTRANSFERASE SPINDLY-RELATED"/>
    <property type="match status" value="1"/>
</dbReference>
<dbReference type="InterPro" id="IPR019734">
    <property type="entry name" value="TPR_rpt"/>
</dbReference>
<dbReference type="SMART" id="SM00028">
    <property type="entry name" value="TPR"/>
    <property type="match status" value="9"/>
</dbReference>
<name>A0A418PWK3_9BACT</name>
<organism evidence="5 6">
    <name type="scientific">Algoriphagus lacus</name>
    <dbReference type="NCBI Taxonomy" id="2056311"/>
    <lineage>
        <taxon>Bacteria</taxon>
        <taxon>Pseudomonadati</taxon>
        <taxon>Bacteroidota</taxon>
        <taxon>Cytophagia</taxon>
        <taxon>Cytophagales</taxon>
        <taxon>Cyclobacteriaceae</taxon>
        <taxon>Algoriphagus</taxon>
    </lineage>
</organism>
<feature type="chain" id="PRO_5019355176" evidence="4">
    <location>
        <begin position="20"/>
        <end position="400"/>
    </location>
</feature>
<evidence type="ECO:0000256" key="3">
    <source>
        <dbReference type="PROSITE-ProRule" id="PRU00339"/>
    </source>
</evidence>
<keyword evidence="6" id="KW-1185">Reference proteome</keyword>
<dbReference type="InterPro" id="IPR013105">
    <property type="entry name" value="TPR_2"/>
</dbReference>
<feature type="repeat" description="TPR" evidence="3">
    <location>
        <begin position="287"/>
        <end position="320"/>
    </location>
</feature>
<keyword evidence="2 3" id="KW-0802">TPR repeat</keyword>
<dbReference type="InterPro" id="IPR050498">
    <property type="entry name" value="Ycf3"/>
</dbReference>
<feature type="signal peptide" evidence="4">
    <location>
        <begin position="1"/>
        <end position="19"/>
    </location>
</feature>
<feature type="repeat" description="TPR" evidence="3">
    <location>
        <begin position="153"/>
        <end position="186"/>
    </location>
</feature>
<dbReference type="AlphaFoldDB" id="A0A418PWK3"/>
<comment type="caution">
    <text evidence="5">The sequence shown here is derived from an EMBL/GenBank/DDBJ whole genome shotgun (WGS) entry which is preliminary data.</text>
</comment>
<feature type="repeat" description="TPR" evidence="3">
    <location>
        <begin position="187"/>
        <end position="220"/>
    </location>
</feature>
<protein>
    <submittedName>
        <fullName evidence="5">Tetratricopeptide repeat protein</fullName>
    </submittedName>
</protein>
<reference evidence="5 6" key="1">
    <citation type="submission" date="2018-09" db="EMBL/GenBank/DDBJ databases">
        <authorList>
            <person name="Wang X."/>
            <person name="Du Z."/>
        </authorList>
    </citation>
    <scope>NUCLEOTIDE SEQUENCE [LARGE SCALE GENOMIC DNA]</scope>
    <source>
        <strain evidence="5 6">N3</strain>
    </source>
</reference>
<accession>A0A418PWK3</accession>